<feature type="chain" id="PRO_5002909026" description="Selenoprotein F/M domain-containing protein" evidence="2">
    <location>
        <begin position="20"/>
        <end position="259"/>
    </location>
</feature>
<evidence type="ECO:0000256" key="2">
    <source>
        <dbReference type="SAM" id="SignalP"/>
    </source>
</evidence>
<dbReference type="AlphaFoldDB" id="C1EA26"/>
<feature type="signal peptide" evidence="2">
    <location>
        <begin position="1"/>
        <end position="19"/>
    </location>
</feature>
<dbReference type="eggNOG" id="KOG3384">
    <property type="taxonomic scope" value="Eukaryota"/>
</dbReference>
<feature type="compositionally biased region" description="Basic and acidic residues" evidence="1">
    <location>
        <begin position="36"/>
        <end position="53"/>
    </location>
</feature>
<dbReference type="FunCoup" id="C1EA26">
    <property type="interactions" value="1033"/>
</dbReference>
<evidence type="ECO:0000313" key="3">
    <source>
        <dbReference type="EMBL" id="ACO65133.1"/>
    </source>
</evidence>
<protein>
    <recommendedName>
        <fullName evidence="5">Selenoprotein F/M domain-containing protein</fullName>
    </recommendedName>
</protein>
<keyword evidence="4" id="KW-1185">Reference proteome</keyword>
<accession>C1EA26</accession>
<dbReference type="RefSeq" id="XP_002503875.1">
    <property type="nucleotide sequence ID" value="XM_002503829.1"/>
</dbReference>
<reference evidence="3 4" key="1">
    <citation type="journal article" date="2009" name="Science">
        <title>Green evolution and dynamic adaptations revealed by genomes of the marine picoeukaryotes Micromonas.</title>
        <authorList>
            <person name="Worden A.Z."/>
            <person name="Lee J.H."/>
            <person name="Mock T."/>
            <person name="Rouze P."/>
            <person name="Simmons M.P."/>
            <person name="Aerts A.L."/>
            <person name="Allen A.E."/>
            <person name="Cuvelier M.L."/>
            <person name="Derelle E."/>
            <person name="Everett M.V."/>
            <person name="Foulon E."/>
            <person name="Grimwood J."/>
            <person name="Gundlach H."/>
            <person name="Henrissat B."/>
            <person name="Napoli C."/>
            <person name="McDonald S.M."/>
            <person name="Parker M.S."/>
            <person name="Rombauts S."/>
            <person name="Salamov A."/>
            <person name="Von Dassow P."/>
            <person name="Badger J.H."/>
            <person name="Coutinho P.M."/>
            <person name="Demir E."/>
            <person name="Dubchak I."/>
            <person name="Gentemann C."/>
            <person name="Eikrem W."/>
            <person name="Gready J.E."/>
            <person name="John U."/>
            <person name="Lanier W."/>
            <person name="Lindquist E.A."/>
            <person name="Lucas S."/>
            <person name="Mayer K.F."/>
            <person name="Moreau H."/>
            <person name="Not F."/>
            <person name="Otillar R."/>
            <person name="Panaud O."/>
            <person name="Pangilinan J."/>
            <person name="Paulsen I."/>
            <person name="Piegu B."/>
            <person name="Poliakov A."/>
            <person name="Robbens S."/>
            <person name="Schmutz J."/>
            <person name="Toulza E."/>
            <person name="Wyss T."/>
            <person name="Zelensky A."/>
            <person name="Zhou K."/>
            <person name="Armbrust E.V."/>
            <person name="Bhattacharya D."/>
            <person name="Goodenough U.W."/>
            <person name="Van de Peer Y."/>
            <person name="Grigoriev I.V."/>
        </authorList>
    </citation>
    <scope>NUCLEOTIDE SEQUENCE [LARGE SCALE GENOMIC DNA]</scope>
    <source>
        <strain evidence="4">RCC299 / NOUM17</strain>
    </source>
</reference>
<dbReference type="KEGG" id="mis:MICPUN_59924"/>
<feature type="region of interest" description="Disordered" evidence="1">
    <location>
        <begin position="205"/>
        <end position="259"/>
    </location>
</feature>
<gene>
    <name evidence="3" type="ORF">MICPUN_59924</name>
</gene>
<evidence type="ECO:0008006" key="5">
    <source>
        <dbReference type="Google" id="ProtNLM"/>
    </source>
</evidence>
<keyword evidence="2" id="KW-0732">Signal</keyword>
<name>C1EA26_MICCC</name>
<evidence type="ECO:0000313" key="4">
    <source>
        <dbReference type="Proteomes" id="UP000002009"/>
    </source>
</evidence>
<feature type="compositionally biased region" description="Basic and acidic residues" evidence="1">
    <location>
        <begin position="205"/>
        <end position="220"/>
    </location>
</feature>
<dbReference type="Proteomes" id="UP000002009">
    <property type="component" value="Chromosome 7"/>
</dbReference>
<dbReference type="EMBL" id="CP001328">
    <property type="protein sequence ID" value="ACO65133.1"/>
    <property type="molecule type" value="Genomic_DNA"/>
</dbReference>
<feature type="region of interest" description="Disordered" evidence="1">
    <location>
        <begin position="30"/>
        <end position="53"/>
    </location>
</feature>
<dbReference type="InParanoid" id="C1EA26"/>
<proteinExistence type="predicted"/>
<sequence length="259" mass="29284">MRTLACLLLLLASLTPVGANYGTSPYSHMHYPPYGTRRDPDLEPKPKPKPKKPLDLKIIDTAKCKPLGFGEGIGPACSDCETLFEFVKDEDLASATQLVEECRECCFIDRDPNIKYDRCELLVDQMALMYGQHGGVREFIEDHAKPYLANGRLEIRFVNGQRTEQPEMRFYDGDVEHPEERVMLWLAKQPGWGWESIQKYVEGKTKSGPEADKVRADYKAGIKPKKARRKKRKAKAKAGGGTKKKKGGFSSIFSRKDEL</sequence>
<dbReference type="OrthoDB" id="1910009at2759"/>
<dbReference type="GeneID" id="8244817"/>
<organism evidence="3 4">
    <name type="scientific">Micromonas commoda (strain RCC299 / NOUM17 / CCMP2709)</name>
    <name type="common">Picoplanktonic green alga</name>
    <dbReference type="NCBI Taxonomy" id="296587"/>
    <lineage>
        <taxon>Eukaryota</taxon>
        <taxon>Viridiplantae</taxon>
        <taxon>Chlorophyta</taxon>
        <taxon>Mamiellophyceae</taxon>
        <taxon>Mamiellales</taxon>
        <taxon>Mamiellaceae</taxon>
        <taxon>Micromonas</taxon>
    </lineage>
</organism>
<feature type="compositionally biased region" description="Basic residues" evidence="1">
    <location>
        <begin position="222"/>
        <end position="247"/>
    </location>
</feature>
<evidence type="ECO:0000256" key="1">
    <source>
        <dbReference type="SAM" id="MobiDB-lite"/>
    </source>
</evidence>